<accession>A0A1U7LLN4</accession>
<gene>
    <name evidence="1" type="ORF">NEOLI_004488</name>
</gene>
<evidence type="ECO:0008006" key="3">
    <source>
        <dbReference type="Google" id="ProtNLM"/>
    </source>
</evidence>
<comment type="caution">
    <text evidence="1">The sequence shown here is derived from an EMBL/GenBank/DDBJ whole genome shotgun (WGS) entry which is preliminary data.</text>
</comment>
<dbReference type="Proteomes" id="UP000186594">
    <property type="component" value="Unassembled WGS sequence"/>
</dbReference>
<reference evidence="1 2" key="1">
    <citation type="submission" date="2016-04" db="EMBL/GenBank/DDBJ databases">
        <title>Evolutionary innovation and constraint leading to complex multicellularity in the Ascomycota.</title>
        <authorList>
            <person name="Cisse O."/>
            <person name="Nguyen A."/>
            <person name="Hewitt D.A."/>
            <person name="Jedd G."/>
            <person name="Stajich J.E."/>
        </authorList>
    </citation>
    <scope>NUCLEOTIDE SEQUENCE [LARGE SCALE GENOMIC DNA]</scope>
    <source>
        <strain evidence="1 2">DAH-3</strain>
    </source>
</reference>
<keyword evidence="2" id="KW-1185">Reference proteome</keyword>
<sequence length="282" mass="32408">MRCMQTTLDQKLMYSGNAWSEGLPLHIRDVDTDCKFPNYDPAFDQGHILARPSLEWSIHLFGYTIRLLAQTVAAIYSIKGPNPIKIAEIDKLFDEIDAEKPNWLTVDPTTTSHSQFFRQIATESCLARFLLYIHLPFQHNRAYPRSRGRAVEAAQRSMRVFCQFDDRPFEDLQMYRWFGEVWMISTPLLATLVLSMDLVSSRSHDSKSWELVERTEAALLRAPELTMVPASERVMNAIRQLVNERSNHDCAPGLAVPRIPKDLVGCSFMEKYVDPEKPNSLE</sequence>
<name>A0A1U7LLN4_NEOID</name>
<evidence type="ECO:0000313" key="2">
    <source>
        <dbReference type="Proteomes" id="UP000186594"/>
    </source>
</evidence>
<protein>
    <recommendedName>
        <fullName evidence="3">Transcription factor domain-containing protein</fullName>
    </recommendedName>
</protein>
<dbReference type="OrthoDB" id="4934715at2759"/>
<organism evidence="1 2">
    <name type="scientific">Neolecta irregularis (strain DAH-3)</name>
    <dbReference type="NCBI Taxonomy" id="1198029"/>
    <lineage>
        <taxon>Eukaryota</taxon>
        <taxon>Fungi</taxon>
        <taxon>Dikarya</taxon>
        <taxon>Ascomycota</taxon>
        <taxon>Taphrinomycotina</taxon>
        <taxon>Neolectales</taxon>
        <taxon>Neolectaceae</taxon>
        <taxon>Neolecta</taxon>
    </lineage>
</organism>
<dbReference type="CDD" id="cd12148">
    <property type="entry name" value="fungal_TF_MHR"/>
    <property type="match status" value="1"/>
</dbReference>
<dbReference type="AlphaFoldDB" id="A0A1U7LLN4"/>
<proteinExistence type="predicted"/>
<dbReference type="EMBL" id="LXFE01001480">
    <property type="protein sequence ID" value="OLL23576.1"/>
    <property type="molecule type" value="Genomic_DNA"/>
</dbReference>
<evidence type="ECO:0000313" key="1">
    <source>
        <dbReference type="EMBL" id="OLL23576.1"/>
    </source>
</evidence>